<dbReference type="InterPro" id="IPR036390">
    <property type="entry name" value="WH_DNA-bd_sf"/>
</dbReference>
<proteinExistence type="predicted"/>
<evidence type="ECO:0000256" key="3">
    <source>
        <dbReference type="ARBA" id="ARBA00023163"/>
    </source>
</evidence>
<evidence type="ECO:0000256" key="2">
    <source>
        <dbReference type="ARBA" id="ARBA00023125"/>
    </source>
</evidence>
<protein>
    <submittedName>
        <fullName evidence="6">MarR family transcriptional regulator</fullName>
    </submittedName>
</protein>
<keyword evidence="7" id="KW-1185">Reference proteome</keyword>
<dbReference type="PRINTS" id="PR00598">
    <property type="entry name" value="HTHMARR"/>
</dbReference>
<evidence type="ECO:0000256" key="4">
    <source>
        <dbReference type="SAM" id="MobiDB-lite"/>
    </source>
</evidence>
<feature type="region of interest" description="Disordered" evidence="4">
    <location>
        <begin position="1"/>
        <end position="28"/>
    </location>
</feature>
<feature type="domain" description="HTH marR-type" evidence="5">
    <location>
        <begin position="48"/>
        <end position="185"/>
    </location>
</feature>
<reference evidence="6 7" key="1">
    <citation type="journal article" date="2021" name="Sci. Rep.">
        <title>The distribution of antibiotic resistance genes in chicken gut microbiota commensals.</title>
        <authorList>
            <person name="Juricova H."/>
            <person name="Matiasovicova J."/>
            <person name="Kubasova T."/>
            <person name="Cejkova D."/>
            <person name="Rychlik I."/>
        </authorList>
    </citation>
    <scope>NUCLEOTIDE SEQUENCE [LARGE SCALE GENOMIC DNA]</scope>
    <source>
        <strain evidence="6 7">An829</strain>
    </source>
</reference>
<dbReference type="InterPro" id="IPR036388">
    <property type="entry name" value="WH-like_DNA-bd_sf"/>
</dbReference>
<feature type="compositionally biased region" description="Basic and acidic residues" evidence="4">
    <location>
        <begin position="1"/>
        <end position="14"/>
    </location>
</feature>
<evidence type="ECO:0000313" key="6">
    <source>
        <dbReference type="EMBL" id="MBM6704689.1"/>
    </source>
</evidence>
<comment type="caution">
    <text evidence="6">The sequence shown here is derived from an EMBL/GenBank/DDBJ whole genome shotgun (WGS) entry which is preliminary data.</text>
</comment>
<feature type="compositionally biased region" description="Low complexity" evidence="4">
    <location>
        <begin position="15"/>
        <end position="28"/>
    </location>
</feature>
<keyword evidence="3" id="KW-0804">Transcription</keyword>
<keyword evidence="2" id="KW-0238">DNA-binding</keyword>
<evidence type="ECO:0000256" key="1">
    <source>
        <dbReference type="ARBA" id="ARBA00023015"/>
    </source>
</evidence>
<dbReference type="PROSITE" id="PS50995">
    <property type="entry name" value="HTH_MARR_2"/>
    <property type="match status" value="1"/>
</dbReference>
<dbReference type="PANTHER" id="PTHR42756">
    <property type="entry name" value="TRANSCRIPTIONAL REGULATOR, MARR"/>
    <property type="match status" value="1"/>
</dbReference>
<name>A0ABS2DTS0_9BURK</name>
<dbReference type="RefSeq" id="WP_205103882.1">
    <property type="nucleotide sequence ID" value="NZ_JACJJC010000016.1"/>
</dbReference>
<evidence type="ECO:0000313" key="7">
    <source>
        <dbReference type="Proteomes" id="UP000715095"/>
    </source>
</evidence>
<accession>A0ABS2DTS0</accession>
<dbReference type="PANTHER" id="PTHR42756:SF1">
    <property type="entry name" value="TRANSCRIPTIONAL REPRESSOR OF EMRAB OPERON"/>
    <property type="match status" value="1"/>
</dbReference>
<dbReference type="SUPFAM" id="SSF46785">
    <property type="entry name" value="Winged helix' DNA-binding domain"/>
    <property type="match status" value="1"/>
</dbReference>
<sequence length="197" mass="21817">MPNKKISPDSHEFLDGTPAADRGAAAPAGSDFVDTLQPEWDAKFPDGRYKCVPSVTRIVRMSHYIAKAVDRNLAEFGLNRGEFELLGALIRSESQSLSPKVVQSRMLISSGALTNRIDRLEAKALIRREPDPDDRRGCRLVPTPKGIDLGLKAVASHMALEARLVSALTDKERRTLEALLKKLILSQDEELYPNSLR</sequence>
<dbReference type="Proteomes" id="UP000715095">
    <property type="component" value="Unassembled WGS sequence"/>
</dbReference>
<organism evidence="6 7">
    <name type="scientific">Sutterella massiliensis</name>
    <dbReference type="NCBI Taxonomy" id="1816689"/>
    <lineage>
        <taxon>Bacteria</taxon>
        <taxon>Pseudomonadati</taxon>
        <taxon>Pseudomonadota</taxon>
        <taxon>Betaproteobacteria</taxon>
        <taxon>Burkholderiales</taxon>
        <taxon>Sutterellaceae</taxon>
        <taxon>Sutterella</taxon>
    </lineage>
</organism>
<dbReference type="Pfam" id="PF12802">
    <property type="entry name" value="MarR_2"/>
    <property type="match status" value="1"/>
</dbReference>
<dbReference type="SMART" id="SM00347">
    <property type="entry name" value="HTH_MARR"/>
    <property type="match status" value="1"/>
</dbReference>
<keyword evidence="1" id="KW-0805">Transcription regulation</keyword>
<evidence type="ECO:0000259" key="5">
    <source>
        <dbReference type="PROSITE" id="PS50995"/>
    </source>
</evidence>
<gene>
    <name evidence="6" type="ORF">H6A60_09365</name>
</gene>
<dbReference type="Gene3D" id="1.10.10.10">
    <property type="entry name" value="Winged helix-like DNA-binding domain superfamily/Winged helix DNA-binding domain"/>
    <property type="match status" value="1"/>
</dbReference>
<dbReference type="InterPro" id="IPR000835">
    <property type="entry name" value="HTH_MarR-typ"/>
</dbReference>
<dbReference type="EMBL" id="JACJJC010000016">
    <property type="protein sequence ID" value="MBM6704689.1"/>
    <property type="molecule type" value="Genomic_DNA"/>
</dbReference>